<proteinExistence type="predicted"/>
<reference evidence="2" key="1">
    <citation type="submission" date="2020-01" db="EMBL/GenBank/DDBJ databases">
        <title>Development of genomics and gene disruption for Polysphondylium violaceum indicates a role for the polyketide synthase stlB in stalk morphogenesis.</title>
        <authorList>
            <person name="Narita B."/>
            <person name="Kawabe Y."/>
            <person name="Kin K."/>
            <person name="Saito T."/>
            <person name="Gibbs R."/>
            <person name="Kuspa A."/>
            <person name="Muzny D."/>
            <person name="Queller D."/>
            <person name="Richards S."/>
            <person name="Strassman J."/>
            <person name="Sucgang R."/>
            <person name="Worley K."/>
            <person name="Schaap P."/>
        </authorList>
    </citation>
    <scope>NUCLEOTIDE SEQUENCE</scope>
    <source>
        <strain evidence="2">QSvi11</strain>
    </source>
</reference>
<gene>
    <name evidence="2" type="ORF">CYY_006022</name>
</gene>
<evidence type="ECO:0000256" key="1">
    <source>
        <dbReference type="SAM" id="MobiDB-lite"/>
    </source>
</evidence>
<feature type="region of interest" description="Disordered" evidence="1">
    <location>
        <begin position="407"/>
        <end position="436"/>
    </location>
</feature>
<name>A0A8J4V3K6_9MYCE</name>
<dbReference type="AlphaFoldDB" id="A0A8J4V3K6"/>
<sequence>MNLNVYEVNKAVKKVKSLSTEDLSTGSNLGVLPLGISVLLSQNHVEFTVILEGKKSSEVVWLGFYFSGSFLKFQKIFKKSIENASFENIEKIIHKSLITKLEDPYSCPMYITGSNDSKAYFTISNSNTVLGHIPLHRSDTFHTLQSYPILYLENDIQVVIGTDLDRNQLFPSYSKVDTSYSSTLRNIDTIFSQNKWSATVIPVIKEEESLSPPTSTTVPTPTSTANPTTPTPASPNETPATTTPTPTNTNNSGPKSLLTKNQFDLEKLSRWFIKKFNSTSPLTFVYGVSLYRKSTQKTMDLLTLKTLSTGKTYIVNLVHTFRLTPSLDFFKNSEMQKNFENEHLSQYLTSFTNLEKDCQAIKTLFPTSSISIYNPFFEKHTRKVLKCSLPLAIESTFFASNHSISSSLSGNNNSNSNNNTTTTTSHKPTTNIVDPIPISSSATSSVVSTNNNSSLSPFVSISSATTTTSTTNNNNTNSSSNSSIDRCSPSSTTATTTPAGENILDKFKNIEKKFQSVAINNNNPKIDVEKLSLIVGQTLKSYRK</sequence>
<dbReference type="OrthoDB" id="17508at2759"/>
<dbReference type="Proteomes" id="UP000695562">
    <property type="component" value="Unassembled WGS sequence"/>
</dbReference>
<comment type="caution">
    <text evidence="2">The sequence shown here is derived from an EMBL/GenBank/DDBJ whole genome shotgun (WGS) entry which is preliminary data.</text>
</comment>
<protein>
    <submittedName>
        <fullName evidence="2">Uncharacterized protein</fullName>
    </submittedName>
</protein>
<organism evidence="2 3">
    <name type="scientific">Polysphondylium violaceum</name>
    <dbReference type="NCBI Taxonomy" id="133409"/>
    <lineage>
        <taxon>Eukaryota</taxon>
        <taxon>Amoebozoa</taxon>
        <taxon>Evosea</taxon>
        <taxon>Eumycetozoa</taxon>
        <taxon>Dictyostelia</taxon>
        <taxon>Dictyosteliales</taxon>
        <taxon>Dictyosteliaceae</taxon>
        <taxon>Polysphondylium</taxon>
    </lineage>
</organism>
<accession>A0A8J4V3K6</accession>
<feature type="compositionally biased region" description="Low complexity" evidence="1">
    <location>
        <begin position="234"/>
        <end position="252"/>
    </location>
</feature>
<evidence type="ECO:0000313" key="3">
    <source>
        <dbReference type="Proteomes" id="UP000695562"/>
    </source>
</evidence>
<feature type="compositionally biased region" description="Low complexity" evidence="1">
    <location>
        <begin position="407"/>
        <end position="431"/>
    </location>
</feature>
<feature type="region of interest" description="Disordered" evidence="1">
    <location>
        <begin position="207"/>
        <end position="257"/>
    </location>
</feature>
<dbReference type="EMBL" id="AJWJ01000259">
    <property type="protein sequence ID" value="KAF2072662.1"/>
    <property type="molecule type" value="Genomic_DNA"/>
</dbReference>
<keyword evidence="3" id="KW-1185">Reference proteome</keyword>
<feature type="compositionally biased region" description="Low complexity" evidence="1">
    <location>
        <begin position="211"/>
        <end position="228"/>
    </location>
</feature>
<feature type="region of interest" description="Disordered" evidence="1">
    <location>
        <begin position="465"/>
        <end position="498"/>
    </location>
</feature>
<evidence type="ECO:0000313" key="2">
    <source>
        <dbReference type="EMBL" id="KAF2072662.1"/>
    </source>
</evidence>